<gene>
    <name evidence="2" type="ORF">PR048_032916</name>
</gene>
<evidence type="ECO:0000256" key="1">
    <source>
        <dbReference type="SAM" id="MobiDB-lite"/>
    </source>
</evidence>
<reference evidence="2 3" key="1">
    <citation type="submission" date="2023-02" db="EMBL/GenBank/DDBJ databases">
        <title>LHISI_Scaffold_Assembly.</title>
        <authorList>
            <person name="Stuart O.P."/>
            <person name="Cleave R."/>
            <person name="Magrath M.J.L."/>
            <person name="Mikheyev A.S."/>
        </authorList>
    </citation>
    <scope>NUCLEOTIDE SEQUENCE [LARGE SCALE GENOMIC DNA]</scope>
    <source>
        <strain evidence="2">Daus_M_001</strain>
        <tissue evidence="2">Leg muscle</tissue>
    </source>
</reference>
<comment type="caution">
    <text evidence="2">The sequence shown here is derived from an EMBL/GenBank/DDBJ whole genome shotgun (WGS) entry which is preliminary data.</text>
</comment>
<feature type="region of interest" description="Disordered" evidence="1">
    <location>
        <begin position="119"/>
        <end position="140"/>
    </location>
</feature>
<evidence type="ECO:0000313" key="3">
    <source>
        <dbReference type="Proteomes" id="UP001159363"/>
    </source>
</evidence>
<organism evidence="2 3">
    <name type="scientific">Dryococelus australis</name>
    <dbReference type="NCBI Taxonomy" id="614101"/>
    <lineage>
        <taxon>Eukaryota</taxon>
        <taxon>Metazoa</taxon>
        <taxon>Ecdysozoa</taxon>
        <taxon>Arthropoda</taxon>
        <taxon>Hexapoda</taxon>
        <taxon>Insecta</taxon>
        <taxon>Pterygota</taxon>
        <taxon>Neoptera</taxon>
        <taxon>Polyneoptera</taxon>
        <taxon>Phasmatodea</taxon>
        <taxon>Verophasmatodea</taxon>
        <taxon>Anareolatae</taxon>
        <taxon>Phasmatidae</taxon>
        <taxon>Eurycanthinae</taxon>
        <taxon>Dryococelus</taxon>
    </lineage>
</organism>
<proteinExistence type="predicted"/>
<dbReference type="EMBL" id="JARBHB010000016">
    <property type="protein sequence ID" value="KAJ8867054.1"/>
    <property type="molecule type" value="Genomic_DNA"/>
</dbReference>
<dbReference type="Proteomes" id="UP001159363">
    <property type="component" value="Chromosome 15"/>
</dbReference>
<sequence>MQSRDCNLQPPTHDARSYARMSRAITLWKCRRRTQPVQLAVAGIIATPRMRHDEHLPQSVDMSITSLLAKSLDAAPFQTPRHFASLNIKTFHNFTKHSVNSRKRIHKFGAAVAERLARSPPTKANWAQSPAGSPDFRKWE</sequence>
<name>A0ABQ9G3L2_9NEOP</name>
<protein>
    <submittedName>
        <fullName evidence="2">Uncharacterized protein</fullName>
    </submittedName>
</protein>
<accession>A0ABQ9G3L2</accession>
<keyword evidence="3" id="KW-1185">Reference proteome</keyword>
<evidence type="ECO:0000313" key="2">
    <source>
        <dbReference type="EMBL" id="KAJ8867054.1"/>
    </source>
</evidence>